<dbReference type="AlphaFoldDB" id="A0A2M9Z8B5"/>
<dbReference type="Gene3D" id="1.10.357.10">
    <property type="entry name" value="Tetracycline Repressor, domain 2"/>
    <property type="match status" value="1"/>
</dbReference>
<feature type="DNA-binding region" description="H-T-H motif" evidence="4">
    <location>
        <begin position="38"/>
        <end position="57"/>
    </location>
</feature>
<evidence type="ECO:0000256" key="4">
    <source>
        <dbReference type="PROSITE-ProRule" id="PRU00335"/>
    </source>
</evidence>
<protein>
    <submittedName>
        <fullName evidence="6">TetR family transcriptional regulator</fullName>
    </submittedName>
</protein>
<sequence>MSGKKEKIPKREPDEERRKEILDAALHCFLQFGYSKTSMDDIAKQAELSRPLLYLKFKNKEDLFQGIFEHLMEGCYPKAEEVLKEKLSPKEKLSRICEILLLEPWTKIEGHPKSREFYETCSKLSPESVERYEHRVVKSLQSVLGDKEKAEVFFLAMEGMSADIPSTKVLRKRMSILIDSFLR</sequence>
<accession>A0A2M9Z8B5</accession>
<dbReference type="GO" id="GO:0003677">
    <property type="term" value="F:DNA binding"/>
    <property type="evidence" value="ECO:0007669"/>
    <property type="project" value="UniProtKB-UniRule"/>
</dbReference>
<evidence type="ECO:0000313" key="6">
    <source>
        <dbReference type="EMBL" id="PJZ64660.1"/>
    </source>
</evidence>
<dbReference type="EMBL" id="NPDT01000008">
    <property type="protein sequence ID" value="PJZ64660.1"/>
    <property type="molecule type" value="Genomic_DNA"/>
</dbReference>
<keyword evidence="3" id="KW-0804">Transcription</keyword>
<dbReference type="InterPro" id="IPR001647">
    <property type="entry name" value="HTH_TetR"/>
</dbReference>
<reference evidence="6 7" key="1">
    <citation type="submission" date="2017-07" db="EMBL/GenBank/DDBJ databases">
        <title>Leptospira spp. isolated from tropical soils.</title>
        <authorList>
            <person name="Thibeaux R."/>
            <person name="Iraola G."/>
            <person name="Ferres I."/>
            <person name="Bierque E."/>
            <person name="Girault D."/>
            <person name="Soupe-Gilbert M.-E."/>
            <person name="Picardeau M."/>
            <person name="Goarant C."/>
        </authorList>
    </citation>
    <scope>NUCLEOTIDE SEQUENCE [LARGE SCALE GENOMIC DNA]</scope>
    <source>
        <strain evidence="6 7">FH2-C-A2</strain>
    </source>
</reference>
<dbReference type="Pfam" id="PF00440">
    <property type="entry name" value="TetR_N"/>
    <property type="match status" value="1"/>
</dbReference>
<dbReference type="FunFam" id="1.10.10.60:FF:000141">
    <property type="entry name" value="TetR family transcriptional regulator"/>
    <property type="match status" value="1"/>
</dbReference>
<comment type="caution">
    <text evidence="6">The sequence shown here is derived from an EMBL/GenBank/DDBJ whole genome shotgun (WGS) entry which is preliminary data.</text>
</comment>
<proteinExistence type="predicted"/>
<dbReference type="InterPro" id="IPR009057">
    <property type="entry name" value="Homeodomain-like_sf"/>
</dbReference>
<evidence type="ECO:0000259" key="5">
    <source>
        <dbReference type="PROSITE" id="PS50977"/>
    </source>
</evidence>
<dbReference type="RefSeq" id="WP_100759815.1">
    <property type="nucleotide sequence ID" value="NZ_NPDT01000008.1"/>
</dbReference>
<organism evidence="6 7">
    <name type="scientific">Leptospira wolffii</name>
    <dbReference type="NCBI Taxonomy" id="409998"/>
    <lineage>
        <taxon>Bacteria</taxon>
        <taxon>Pseudomonadati</taxon>
        <taxon>Spirochaetota</taxon>
        <taxon>Spirochaetia</taxon>
        <taxon>Leptospirales</taxon>
        <taxon>Leptospiraceae</taxon>
        <taxon>Leptospira</taxon>
    </lineage>
</organism>
<name>A0A2M9Z8B5_9LEPT</name>
<feature type="domain" description="HTH tetR-type" evidence="5">
    <location>
        <begin position="15"/>
        <end position="75"/>
    </location>
</feature>
<dbReference type="PANTHER" id="PTHR47506">
    <property type="entry name" value="TRANSCRIPTIONAL REGULATORY PROTEIN"/>
    <property type="match status" value="1"/>
</dbReference>
<dbReference type="PANTHER" id="PTHR47506:SF6">
    <property type="entry name" value="HTH-TYPE TRANSCRIPTIONAL REPRESSOR NEMR"/>
    <property type="match status" value="1"/>
</dbReference>
<dbReference type="PRINTS" id="PR00455">
    <property type="entry name" value="HTHTETR"/>
</dbReference>
<evidence type="ECO:0000313" key="7">
    <source>
        <dbReference type="Proteomes" id="UP000231912"/>
    </source>
</evidence>
<evidence type="ECO:0000256" key="1">
    <source>
        <dbReference type="ARBA" id="ARBA00023015"/>
    </source>
</evidence>
<keyword evidence="2 4" id="KW-0238">DNA-binding</keyword>
<gene>
    <name evidence="6" type="ORF">CH371_16150</name>
</gene>
<dbReference type="Proteomes" id="UP000231912">
    <property type="component" value="Unassembled WGS sequence"/>
</dbReference>
<evidence type="ECO:0000256" key="2">
    <source>
        <dbReference type="ARBA" id="ARBA00023125"/>
    </source>
</evidence>
<keyword evidence="1" id="KW-0805">Transcription regulation</keyword>
<evidence type="ECO:0000256" key="3">
    <source>
        <dbReference type="ARBA" id="ARBA00023163"/>
    </source>
</evidence>
<dbReference type="SUPFAM" id="SSF46689">
    <property type="entry name" value="Homeodomain-like"/>
    <property type="match status" value="1"/>
</dbReference>
<dbReference type="PROSITE" id="PS50977">
    <property type="entry name" value="HTH_TETR_2"/>
    <property type="match status" value="1"/>
</dbReference>